<dbReference type="CDD" id="cd02022">
    <property type="entry name" value="DPCK"/>
    <property type="match status" value="1"/>
</dbReference>
<evidence type="ECO:0000256" key="7">
    <source>
        <dbReference type="ARBA" id="ARBA00022993"/>
    </source>
</evidence>
<dbReference type="Proteomes" id="UP000030982">
    <property type="component" value="Unassembled WGS sequence"/>
</dbReference>
<comment type="pathway">
    <text evidence="8">Cofactor biosynthesis; coenzyme A biosynthesis; CoA from (R)-pantothenate: step 5/5.</text>
</comment>
<evidence type="ECO:0000313" key="10">
    <source>
        <dbReference type="EMBL" id="KHL05183.1"/>
    </source>
</evidence>
<dbReference type="EMBL" id="JTDL01000033">
    <property type="protein sequence ID" value="KHL05183.1"/>
    <property type="molecule type" value="Genomic_DNA"/>
</dbReference>
<keyword evidence="7 8" id="KW-0173">Coenzyme A biosynthesis</keyword>
<dbReference type="EC" id="2.7.1.24" evidence="8 9"/>
<dbReference type="InterPro" id="IPR027417">
    <property type="entry name" value="P-loop_NTPase"/>
</dbReference>
<evidence type="ECO:0000313" key="11">
    <source>
        <dbReference type="Proteomes" id="UP000030982"/>
    </source>
</evidence>
<protein>
    <recommendedName>
        <fullName evidence="8 9">Dephospho-CoA kinase</fullName>
        <ecNumber evidence="8 9">2.7.1.24</ecNumber>
    </recommendedName>
    <alternativeName>
        <fullName evidence="8">Dephosphocoenzyme A kinase</fullName>
    </alternativeName>
</protein>
<dbReference type="PANTHER" id="PTHR10695">
    <property type="entry name" value="DEPHOSPHO-COA KINASE-RELATED"/>
    <property type="match status" value="1"/>
</dbReference>
<dbReference type="GO" id="GO:0005524">
    <property type="term" value="F:ATP binding"/>
    <property type="evidence" value="ECO:0007669"/>
    <property type="project" value="UniProtKB-UniRule"/>
</dbReference>
<dbReference type="NCBIfam" id="TIGR00152">
    <property type="entry name" value="dephospho-CoA kinase"/>
    <property type="match status" value="1"/>
</dbReference>
<dbReference type="RefSeq" id="WP_043119705.1">
    <property type="nucleotide sequence ID" value="NZ_JTDL01000033.1"/>
</dbReference>
<comment type="similarity">
    <text evidence="1 8">Belongs to the CoaE family.</text>
</comment>
<comment type="caution">
    <text evidence="10">The sequence shown here is derived from an EMBL/GenBank/DDBJ whole genome shotgun (WGS) entry which is preliminary data.</text>
</comment>
<dbReference type="STRING" id="1338436.LK10_01845"/>
<dbReference type="GO" id="GO:0005737">
    <property type="term" value="C:cytoplasm"/>
    <property type="evidence" value="ECO:0007669"/>
    <property type="project" value="UniProtKB-SubCell"/>
</dbReference>
<proteinExistence type="inferred from homology"/>
<evidence type="ECO:0000256" key="6">
    <source>
        <dbReference type="ARBA" id="ARBA00022840"/>
    </source>
</evidence>
<gene>
    <name evidence="8" type="primary">coaE</name>
    <name evidence="10" type="ORF">LK10_01845</name>
</gene>
<dbReference type="NCBIfam" id="NF002879">
    <property type="entry name" value="PRK03333.1"/>
    <property type="match status" value="1"/>
</dbReference>
<dbReference type="PANTHER" id="PTHR10695:SF46">
    <property type="entry name" value="BIFUNCTIONAL COENZYME A SYNTHASE-RELATED"/>
    <property type="match status" value="1"/>
</dbReference>
<sequence>MLRVGLTGGIASGKSEAARRLVELGAVLVDADLLAREVVEPGSDGLAEIVEAFGPEMLTDDGALDRAALGALVFADPARRERLNSIVHPRVRARAAEIVAQAPTDAVVVQDIPLLVETGQAANFDTVIVVDAPDEVRIRRLGERNGLTEEQSRARMSAQASRAERLAAADYVIENTGSLAELRAAVDRLWHEVLVPAAGSGTVPAN</sequence>
<keyword evidence="6 8" id="KW-0067">ATP-binding</keyword>
<accession>A0A0B2AT87</accession>
<dbReference type="InterPro" id="IPR001977">
    <property type="entry name" value="Depp_CoAkinase"/>
</dbReference>
<dbReference type="AlphaFoldDB" id="A0A0B2AT87"/>
<dbReference type="PROSITE" id="PS51219">
    <property type="entry name" value="DPCK"/>
    <property type="match status" value="1"/>
</dbReference>
<organism evidence="10 11">
    <name type="scientific">Sinomonas humi</name>
    <dbReference type="NCBI Taxonomy" id="1338436"/>
    <lineage>
        <taxon>Bacteria</taxon>
        <taxon>Bacillati</taxon>
        <taxon>Actinomycetota</taxon>
        <taxon>Actinomycetes</taxon>
        <taxon>Micrococcales</taxon>
        <taxon>Micrococcaceae</taxon>
        <taxon>Sinomonas</taxon>
    </lineage>
</organism>
<comment type="subcellular location">
    <subcellularLocation>
        <location evidence="8">Cytoplasm</location>
    </subcellularLocation>
</comment>
<evidence type="ECO:0000256" key="5">
    <source>
        <dbReference type="ARBA" id="ARBA00022777"/>
    </source>
</evidence>
<dbReference type="FunFam" id="3.40.50.300:FF:000991">
    <property type="entry name" value="Dephospho-CoA kinase"/>
    <property type="match status" value="1"/>
</dbReference>
<evidence type="ECO:0000256" key="1">
    <source>
        <dbReference type="ARBA" id="ARBA00009018"/>
    </source>
</evidence>
<name>A0A0B2AT87_9MICC</name>
<dbReference type="GO" id="GO:0015937">
    <property type="term" value="P:coenzyme A biosynthetic process"/>
    <property type="evidence" value="ECO:0007669"/>
    <property type="project" value="UniProtKB-UniRule"/>
</dbReference>
<comment type="function">
    <text evidence="8">Catalyzes the phosphorylation of the 3'-hydroxyl group of dephosphocoenzyme A to form coenzyme A.</text>
</comment>
<feature type="binding site" evidence="8">
    <location>
        <begin position="11"/>
        <end position="16"/>
    </location>
    <ligand>
        <name>ATP</name>
        <dbReference type="ChEBI" id="CHEBI:30616"/>
    </ligand>
</feature>
<dbReference type="Gene3D" id="3.40.50.300">
    <property type="entry name" value="P-loop containing nucleotide triphosphate hydrolases"/>
    <property type="match status" value="1"/>
</dbReference>
<dbReference type="Pfam" id="PF01121">
    <property type="entry name" value="CoaE"/>
    <property type="match status" value="1"/>
</dbReference>
<keyword evidence="4 8" id="KW-0547">Nucleotide-binding</keyword>
<evidence type="ECO:0000256" key="9">
    <source>
        <dbReference type="NCBIfam" id="TIGR00152"/>
    </source>
</evidence>
<dbReference type="SUPFAM" id="SSF52540">
    <property type="entry name" value="P-loop containing nucleoside triphosphate hydrolases"/>
    <property type="match status" value="1"/>
</dbReference>
<evidence type="ECO:0000256" key="2">
    <source>
        <dbReference type="ARBA" id="ARBA00022490"/>
    </source>
</evidence>
<keyword evidence="11" id="KW-1185">Reference proteome</keyword>
<dbReference type="UniPathway" id="UPA00241">
    <property type="reaction ID" value="UER00356"/>
</dbReference>
<keyword evidence="5 8" id="KW-0418">Kinase</keyword>
<keyword evidence="2 8" id="KW-0963">Cytoplasm</keyword>
<comment type="catalytic activity">
    <reaction evidence="8">
        <text>3'-dephospho-CoA + ATP = ADP + CoA + H(+)</text>
        <dbReference type="Rhea" id="RHEA:18245"/>
        <dbReference type="ChEBI" id="CHEBI:15378"/>
        <dbReference type="ChEBI" id="CHEBI:30616"/>
        <dbReference type="ChEBI" id="CHEBI:57287"/>
        <dbReference type="ChEBI" id="CHEBI:57328"/>
        <dbReference type="ChEBI" id="CHEBI:456216"/>
        <dbReference type="EC" id="2.7.1.24"/>
    </reaction>
</comment>
<evidence type="ECO:0000256" key="4">
    <source>
        <dbReference type="ARBA" id="ARBA00022741"/>
    </source>
</evidence>
<evidence type="ECO:0000256" key="8">
    <source>
        <dbReference type="HAMAP-Rule" id="MF_00376"/>
    </source>
</evidence>
<dbReference type="OrthoDB" id="9812943at2"/>
<dbReference type="HAMAP" id="MF_00376">
    <property type="entry name" value="Dephospho_CoA_kinase"/>
    <property type="match status" value="1"/>
</dbReference>
<keyword evidence="3 8" id="KW-0808">Transferase</keyword>
<reference evidence="10 11" key="1">
    <citation type="submission" date="2014-09" db="EMBL/GenBank/DDBJ databases">
        <title>Genome sequence of Sinomonas sp. MUSC 117.</title>
        <authorList>
            <person name="Lee L.-H."/>
        </authorList>
    </citation>
    <scope>NUCLEOTIDE SEQUENCE [LARGE SCALE GENOMIC DNA]</scope>
    <source>
        <strain evidence="10 11">MUSC 117</strain>
    </source>
</reference>
<dbReference type="GO" id="GO:0004140">
    <property type="term" value="F:dephospho-CoA kinase activity"/>
    <property type="evidence" value="ECO:0007669"/>
    <property type="project" value="UniProtKB-UniRule"/>
</dbReference>
<evidence type="ECO:0000256" key="3">
    <source>
        <dbReference type="ARBA" id="ARBA00022679"/>
    </source>
</evidence>